<dbReference type="Proteomes" id="UP000799092">
    <property type="component" value="Unassembled WGS sequence"/>
</dbReference>
<evidence type="ECO:0000313" key="2">
    <source>
        <dbReference type="Proteomes" id="UP000799092"/>
    </source>
</evidence>
<protein>
    <submittedName>
        <fullName evidence="1">DUF2515 domain-containing protein</fullName>
    </submittedName>
</protein>
<evidence type="ECO:0000313" key="1">
    <source>
        <dbReference type="EMBL" id="MRH42441.1"/>
    </source>
</evidence>
<proteinExistence type="predicted"/>
<keyword evidence="2" id="KW-1185">Reference proteome</keyword>
<dbReference type="InterPro" id="IPR019658">
    <property type="entry name" value="DUF2515"/>
</dbReference>
<dbReference type="RefSeq" id="WP_153736088.1">
    <property type="nucleotide sequence ID" value="NZ_WJNG01000005.1"/>
</dbReference>
<dbReference type="AlphaFoldDB" id="A0A6A8DF91"/>
<sequence>MNENNNEEKPYWISLVSNYTKNFNVDNISRTKAYQSFFKKNPEIKWAFLASMVSRNAGWNMTELETNVYKEILSNKIRKQLFSTYERANWLIFSDAYPQLLLYQLSKELNRPMFDKLRYLSVSSFMIKEWYHFWSCNDENRLMTALIINEQNIIQTPVTDHPFYKKNVFSRWPYLLQDFFYLNAIIFPSRKGDMFAYYVHDFRDITKRISFGKKLASILFNEKLFDEYLDFALNTEHTGSTIDYIKYLSKSPREASPILRTNLPIISHQDKIRIDWYLKGGCKQKWWKTYNVDLNDNSWNSFQIKKETIQIFYKLKTLLNKK</sequence>
<reference evidence="1" key="1">
    <citation type="submission" date="2019-11" db="EMBL/GenBank/DDBJ databases">
        <authorList>
            <person name="Li J."/>
        </authorList>
    </citation>
    <scope>NUCLEOTIDE SEQUENCE</scope>
    <source>
        <strain evidence="1">B6B</strain>
    </source>
</reference>
<gene>
    <name evidence="1" type="ORF">GH741_07055</name>
</gene>
<organism evidence="1 2">
    <name type="scientific">Aquibacillus halophilus</name>
    <dbReference type="NCBI Taxonomy" id="930132"/>
    <lineage>
        <taxon>Bacteria</taxon>
        <taxon>Bacillati</taxon>
        <taxon>Bacillota</taxon>
        <taxon>Bacilli</taxon>
        <taxon>Bacillales</taxon>
        <taxon>Bacillaceae</taxon>
        <taxon>Aquibacillus</taxon>
    </lineage>
</organism>
<accession>A0A6A8DF91</accession>
<dbReference type="EMBL" id="WJNG01000005">
    <property type="protein sequence ID" value="MRH42441.1"/>
    <property type="molecule type" value="Genomic_DNA"/>
</dbReference>
<name>A0A6A8DF91_9BACI</name>
<dbReference type="Pfam" id="PF10720">
    <property type="entry name" value="DUF2515"/>
    <property type="match status" value="1"/>
</dbReference>
<dbReference type="OrthoDB" id="2690514at2"/>
<comment type="caution">
    <text evidence="1">The sequence shown here is derived from an EMBL/GenBank/DDBJ whole genome shotgun (WGS) entry which is preliminary data.</text>
</comment>